<organism evidence="2 3">
    <name type="scientific">Pseudoalteromonas arctica</name>
    <dbReference type="NCBI Taxonomy" id="394751"/>
    <lineage>
        <taxon>Bacteria</taxon>
        <taxon>Pseudomonadati</taxon>
        <taxon>Pseudomonadota</taxon>
        <taxon>Gammaproteobacteria</taxon>
        <taxon>Alteromonadales</taxon>
        <taxon>Pseudoalteromonadaceae</taxon>
        <taxon>Pseudoalteromonas</taxon>
    </lineage>
</organism>
<accession>A0AAP7CIJ7</accession>
<protein>
    <recommendedName>
        <fullName evidence="4">DUF3888 domain-containing protein</fullName>
    </recommendedName>
</protein>
<dbReference type="AlphaFoldDB" id="A0AAP7CIJ7"/>
<dbReference type="EMBL" id="JABBYB010000001">
    <property type="protein sequence ID" value="NMP01459.1"/>
    <property type="molecule type" value="Genomic_DNA"/>
</dbReference>
<proteinExistence type="predicted"/>
<comment type="caution">
    <text evidence="2">The sequence shown here is derived from an EMBL/GenBank/DDBJ whole genome shotgun (WGS) entry which is preliminary data.</text>
</comment>
<evidence type="ECO:0000313" key="2">
    <source>
        <dbReference type="EMBL" id="NMP01459.1"/>
    </source>
</evidence>
<keyword evidence="1" id="KW-0732">Signal</keyword>
<dbReference type="RefSeq" id="WP_169043613.1">
    <property type="nucleotide sequence ID" value="NZ_JABBYB010000001.1"/>
</dbReference>
<sequence>MMKLAIFLLIFLSPYVLACTAEKEAKEKESFAYVSEFQEFKGMLSLSLNFPNEVESVAINNIYVHIEGVFGSYISFITRWYYPDYSTSDISIREGDIDKVKIYVSYRESTERGVAFCGPNREYTLRELLNVNTPAKEPGPPPPPDF</sequence>
<evidence type="ECO:0000256" key="1">
    <source>
        <dbReference type="SAM" id="SignalP"/>
    </source>
</evidence>
<feature type="signal peptide" evidence="1">
    <location>
        <begin position="1"/>
        <end position="18"/>
    </location>
</feature>
<feature type="chain" id="PRO_5043022323" description="DUF3888 domain-containing protein" evidence="1">
    <location>
        <begin position="19"/>
        <end position="146"/>
    </location>
</feature>
<name>A0AAP7CIJ7_9GAMM</name>
<evidence type="ECO:0008006" key="4">
    <source>
        <dbReference type="Google" id="ProtNLM"/>
    </source>
</evidence>
<evidence type="ECO:0000313" key="3">
    <source>
        <dbReference type="Proteomes" id="UP000549590"/>
    </source>
</evidence>
<gene>
    <name evidence="2" type="ORF">HHE94_01795</name>
</gene>
<reference evidence="2 3" key="1">
    <citation type="submission" date="2020-04" db="EMBL/GenBank/DDBJ databases">
        <title>Genome sequencing and assembly of Pseudoalteromonas arctica.</title>
        <authorList>
            <person name="Cook G.M."/>
        </authorList>
    </citation>
    <scope>NUCLEOTIDE SEQUENCE [LARGE SCALE GENOMIC DNA]</scope>
    <source>
        <strain evidence="2 3">NEC-BIFX-2020_001</strain>
    </source>
</reference>
<dbReference type="Proteomes" id="UP000549590">
    <property type="component" value="Unassembled WGS sequence"/>
</dbReference>